<organism evidence="6 7">
    <name type="scientific">Rickenella mellea</name>
    <dbReference type="NCBI Taxonomy" id="50990"/>
    <lineage>
        <taxon>Eukaryota</taxon>
        <taxon>Fungi</taxon>
        <taxon>Dikarya</taxon>
        <taxon>Basidiomycota</taxon>
        <taxon>Agaricomycotina</taxon>
        <taxon>Agaricomycetes</taxon>
        <taxon>Hymenochaetales</taxon>
        <taxon>Rickenellaceae</taxon>
        <taxon>Rickenella</taxon>
    </lineage>
</organism>
<protein>
    <recommendedName>
        <fullName evidence="5">Helicase ATP-binding domain-containing protein</fullName>
    </recommendedName>
</protein>
<evidence type="ECO:0000256" key="1">
    <source>
        <dbReference type="ARBA" id="ARBA00022741"/>
    </source>
</evidence>
<keyword evidence="7" id="KW-1185">Reference proteome</keyword>
<dbReference type="Proteomes" id="UP000294933">
    <property type="component" value="Unassembled WGS sequence"/>
</dbReference>
<dbReference type="AlphaFoldDB" id="A0A4Y7PFX6"/>
<keyword evidence="1" id="KW-0547">Nucleotide-binding</keyword>
<feature type="region of interest" description="Disordered" evidence="4">
    <location>
        <begin position="264"/>
        <end position="284"/>
    </location>
</feature>
<keyword evidence="3" id="KW-0175">Coiled coil</keyword>
<dbReference type="InterPro" id="IPR038718">
    <property type="entry name" value="SNF2-like_sf"/>
</dbReference>
<accession>A0A4Y7PFX6</accession>
<dbReference type="GO" id="GO:0005524">
    <property type="term" value="F:ATP binding"/>
    <property type="evidence" value="ECO:0007669"/>
    <property type="project" value="InterPro"/>
</dbReference>
<evidence type="ECO:0000256" key="2">
    <source>
        <dbReference type="ARBA" id="ARBA00022840"/>
    </source>
</evidence>
<dbReference type="PANTHER" id="PTHR10799">
    <property type="entry name" value="SNF2/RAD54 HELICASE FAMILY"/>
    <property type="match status" value="1"/>
</dbReference>
<evidence type="ECO:0000256" key="4">
    <source>
        <dbReference type="SAM" id="MobiDB-lite"/>
    </source>
</evidence>
<dbReference type="Pfam" id="PF00176">
    <property type="entry name" value="SNF2-rel_dom"/>
    <property type="match status" value="1"/>
</dbReference>
<evidence type="ECO:0000313" key="7">
    <source>
        <dbReference type="Proteomes" id="UP000294933"/>
    </source>
</evidence>
<evidence type="ECO:0000256" key="3">
    <source>
        <dbReference type="SAM" id="Coils"/>
    </source>
</evidence>
<name>A0A4Y7PFX6_9AGAM</name>
<keyword evidence="2" id="KW-0067">ATP-binding</keyword>
<dbReference type="SMART" id="SM00487">
    <property type="entry name" value="DEXDc"/>
    <property type="match status" value="1"/>
</dbReference>
<dbReference type="InterPro" id="IPR014001">
    <property type="entry name" value="Helicase_ATP-bd"/>
</dbReference>
<feature type="coiled-coil region" evidence="3">
    <location>
        <begin position="143"/>
        <end position="170"/>
    </location>
</feature>
<dbReference type="OrthoDB" id="3270319at2759"/>
<dbReference type="STRING" id="50990.A0A4Y7PFX6"/>
<dbReference type="InterPro" id="IPR000330">
    <property type="entry name" value="SNF2_N"/>
</dbReference>
<feature type="non-terminal residue" evidence="6">
    <location>
        <position position="658"/>
    </location>
</feature>
<gene>
    <name evidence="6" type="ORF">BD410DRAFT_847004</name>
</gene>
<dbReference type="InterPro" id="IPR027417">
    <property type="entry name" value="P-loop_NTPase"/>
</dbReference>
<sequence>MHEKTISSYISSYKNQGTPEKRLAFAVNQPRNDKAIEARAAIENMDSDGFLGRGHWYRGITRLWREARLNSKVDSLFISASLDPSSIMSAMRSREIVECTYAIDRMKSPVAEMLFDKDAYVGDTAMMKSQVWKFAAVVCYKAWQRMRTQVKRSLNKIDDLEQQTNDVIEQLETTTEPFSKAQLLKASRLVGHYRSAVQMSRDVHSLQNVDKKLDWLKAAMARISGDKKRIAATSGVSKITRKMVSDLATDADVQALLAEYETMMEESAPEADPQAPNRPADPEMKSVYAGMGDLGVGHQSRMSTEELQRQLGIAQYPKKAFPVFMTKRHPEFKTAWTHPKLFETDSPDLEDLALKWHQLGGIHAMVQLGFSGKGTLLTDGVGIGKTAQLMGLMAFMMTQIQQKEEGKATLQGVSLSATWADVVTDPSGRQPAVRTQRPLRSLPHLIVVPPNLVPQWNSELRTWYIAHGVDILEYSTNEQKREVFWGSPGKPGVWDECLHKPHHRIIICSHSSLKTEYQRCFDVTAEGLEAWQRRPMRKNIDINTSLFGLNFSTVTVDEAHLFRNQYHPVLSLHSLTDIMCLATATPLQTSPSDLFNFGRMLCLPKFQTRETDELEREMKRALAKAIKDISPEQRAMYAERLIRGVTDEKNDPTQQYNA</sequence>
<feature type="domain" description="Helicase ATP-binding" evidence="5">
    <location>
        <begin position="350"/>
        <end position="617"/>
    </location>
</feature>
<dbReference type="VEuPathDB" id="FungiDB:BD410DRAFT_847004"/>
<proteinExistence type="predicted"/>
<reference evidence="6 7" key="1">
    <citation type="submission" date="2018-06" db="EMBL/GenBank/DDBJ databases">
        <title>A transcriptomic atlas of mushroom development highlights an independent origin of complex multicellularity.</title>
        <authorList>
            <consortium name="DOE Joint Genome Institute"/>
            <person name="Krizsan K."/>
            <person name="Almasi E."/>
            <person name="Merenyi Z."/>
            <person name="Sahu N."/>
            <person name="Viragh M."/>
            <person name="Koszo T."/>
            <person name="Mondo S."/>
            <person name="Kiss B."/>
            <person name="Balint B."/>
            <person name="Kues U."/>
            <person name="Barry K."/>
            <person name="Hegedus J.C."/>
            <person name="Henrissat B."/>
            <person name="Johnson J."/>
            <person name="Lipzen A."/>
            <person name="Ohm R."/>
            <person name="Nagy I."/>
            <person name="Pangilinan J."/>
            <person name="Yan J."/>
            <person name="Xiong Y."/>
            <person name="Grigoriev I.V."/>
            <person name="Hibbett D.S."/>
            <person name="Nagy L.G."/>
        </authorList>
    </citation>
    <scope>NUCLEOTIDE SEQUENCE [LARGE SCALE GENOMIC DNA]</scope>
    <source>
        <strain evidence="6 7">SZMC22713</strain>
    </source>
</reference>
<dbReference type="SUPFAM" id="SSF52540">
    <property type="entry name" value="P-loop containing nucleoside triphosphate hydrolases"/>
    <property type="match status" value="1"/>
</dbReference>
<evidence type="ECO:0000259" key="5">
    <source>
        <dbReference type="SMART" id="SM00487"/>
    </source>
</evidence>
<dbReference type="Gene3D" id="3.40.50.10810">
    <property type="entry name" value="Tandem AAA-ATPase domain"/>
    <property type="match status" value="1"/>
</dbReference>
<evidence type="ECO:0000313" key="6">
    <source>
        <dbReference type="EMBL" id="TDL13389.1"/>
    </source>
</evidence>
<dbReference type="EMBL" id="ML170662">
    <property type="protein sequence ID" value="TDL13389.1"/>
    <property type="molecule type" value="Genomic_DNA"/>
</dbReference>